<keyword evidence="3 4" id="KW-0472">Membrane</keyword>
<feature type="transmembrane region" description="Helical" evidence="4">
    <location>
        <begin position="167"/>
        <end position="188"/>
    </location>
</feature>
<reference evidence="6" key="1">
    <citation type="submission" date="2022-06" db="EMBL/GenBank/DDBJ databases">
        <title>Sneathiella actinostolidae sp. nov., isolated from a sea anemonein the Western Pacific Ocean.</title>
        <authorList>
            <person name="Wei M.J."/>
        </authorList>
    </citation>
    <scope>NUCLEOTIDE SEQUENCE</scope>
    <source>
        <strain evidence="6">PHK-P5</strain>
    </source>
</reference>
<feature type="domain" description="Major facilitator superfamily (MFS) profile" evidence="5">
    <location>
        <begin position="10"/>
        <end position="404"/>
    </location>
</feature>
<evidence type="ECO:0000256" key="1">
    <source>
        <dbReference type="ARBA" id="ARBA00022692"/>
    </source>
</evidence>
<name>A0ABY4W3E4_9PROT</name>
<dbReference type="Gene3D" id="1.20.1250.20">
    <property type="entry name" value="MFS general substrate transporter like domains"/>
    <property type="match status" value="1"/>
</dbReference>
<feature type="transmembrane region" description="Helical" evidence="4">
    <location>
        <begin position="100"/>
        <end position="121"/>
    </location>
</feature>
<feature type="transmembrane region" description="Helical" evidence="4">
    <location>
        <begin position="311"/>
        <end position="332"/>
    </location>
</feature>
<feature type="transmembrane region" description="Helical" evidence="4">
    <location>
        <begin position="344"/>
        <end position="365"/>
    </location>
</feature>
<feature type="transmembrane region" description="Helical" evidence="4">
    <location>
        <begin position="74"/>
        <end position="94"/>
    </location>
</feature>
<proteinExistence type="predicted"/>
<evidence type="ECO:0000313" key="6">
    <source>
        <dbReference type="EMBL" id="USG61701.1"/>
    </source>
</evidence>
<dbReference type="RefSeq" id="WP_251934879.1">
    <property type="nucleotide sequence ID" value="NZ_CP098747.1"/>
</dbReference>
<dbReference type="SUPFAM" id="SSF103473">
    <property type="entry name" value="MFS general substrate transporter"/>
    <property type="match status" value="1"/>
</dbReference>
<feature type="transmembrane region" description="Helical" evidence="4">
    <location>
        <begin position="255"/>
        <end position="278"/>
    </location>
</feature>
<dbReference type="Proteomes" id="UP001056291">
    <property type="component" value="Chromosome"/>
</dbReference>
<dbReference type="InterPro" id="IPR050327">
    <property type="entry name" value="Proton-linked_MCT"/>
</dbReference>
<keyword evidence="7" id="KW-1185">Reference proteome</keyword>
<protein>
    <submittedName>
        <fullName evidence="6">MFS transporter</fullName>
    </submittedName>
</protein>
<feature type="transmembrane region" description="Helical" evidence="4">
    <location>
        <begin position="285"/>
        <end position="305"/>
    </location>
</feature>
<keyword evidence="2 4" id="KW-1133">Transmembrane helix</keyword>
<dbReference type="PANTHER" id="PTHR11360">
    <property type="entry name" value="MONOCARBOXYLATE TRANSPORTER"/>
    <property type="match status" value="1"/>
</dbReference>
<evidence type="ECO:0000256" key="3">
    <source>
        <dbReference type="ARBA" id="ARBA00023136"/>
    </source>
</evidence>
<dbReference type="PANTHER" id="PTHR11360:SF284">
    <property type="entry name" value="EG:103B4.3 PROTEIN-RELATED"/>
    <property type="match status" value="1"/>
</dbReference>
<dbReference type="EMBL" id="CP098747">
    <property type="protein sequence ID" value="USG61701.1"/>
    <property type="molecule type" value="Genomic_DNA"/>
</dbReference>
<organism evidence="6 7">
    <name type="scientific">Sneathiella marina</name>
    <dbReference type="NCBI Taxonomy" id="2950108"/>
    <lineage>
        <taxon>Bacteria</taxon>
        <taxon>Pseudomonadati</taxon>
        <taxon>Pseudomonadota</taxon>
        <taxon>Alphaproteobacteria</taxon>
        <taxon>Sneathiellales</taxon>
        <taxon>Sneathiellaceae</taxon>
        <taxon>Sneathiella</taxon>
    </lineage>
</organism>
<feature type="transmembrane region" description="Helical" evidence="4">
    <location>
        <begin position="222"/>
        <end position="243"/>
    </location>
</feature>
<feature type="transmembrane region" description="Helical" evidence="4">
    <location>
        <begin position="377"/>
        <end position="399"/>
    </location>
</feature>
<dbReference type="InterPro" id="IPR011701">
    <property type="entry name" value="MFS"/>
</dbReference>
<accession>A0ABY4W3E4</accession>
<dbReference type="CDD" id="cd17355">
    <property type="entry name" value="MFS_YcxA_like"/>
    <property type="match status" value="1"/>
</dbReference>
<feature type="transmembrane region" description="Helical" evidence="4">
    <location>
        <begin position="133"/>
        <end position="155"/>
    </location>
</feature>
<evidence type="ECO:0000259" key="5">
    <source>
        <dbReference type="PROSITE" id="PS50850"/>
    </source>
</evidence>
<evidence type="ECO:0000256" key="4">
    <source>
        <dbReference type="SAM" id="Phobius"/>
    </source>
</evidence>
<gene>
    <name evidence="6" type="ORF">NBZ79_01770</name>
</gene>
<dbReference type="PROSITE" id="PS50850">
    <property type="entry name" value="MFS"/>
    <property type="match status" value="1"/>
</dbReference>
<evidence type="ECO:0000313" key="7">
    <source>
        <dbReference type="Proteomes" id="UP001056291"/>
    </source>
</evidence>
<evidence type="ECO:0000256" key="2">
    <source>
        <dbReference type="ARBA" id="ARBA00022989"/>
    </source>
</evidence>
<dbReference type="InterPro" id="IPR036259">
    <property type="entry name" value="MFS_trans_sf"/>
</dbReference>
<dbReference type="Pfam" id="PF07690">
    <property type="entry name" value="MFS_1"/>
    <property type="match status" value="1"/>
</dbReference>
<feature type="transmembrane region" description="Helical" evidence="4">
    <location>
        <begin position="42"/>
        <end position="62"/>
    </location>
</feature>
<sequence>MSSFRALRPVLPILIAASLMLTLSFGFRQSLGIFMPSLTREIAVTVTDFTFAIAMQNLVWGLCQPLAGILADRWGFRPVMITGVVFYIIGLTSLASADGVFMVILGAGICVGVAMACASFAMTMSVTSRLVPVSIRSTALGIVSAVGSLGVMVTAPLGQFLVSSFDWRIALFGFALLAVLALPAAWIAGRVDKEAPLELSSDNSDRLPAGAAIAKAFQNAPFLVMATAYFVCGMQLVFLTTHLPSYLQICGMDPMLGASAIGIIGGFNVVGSLFFGWAGGRWPKLVLLGIIYCSRSIVLACYFILPPTPETTILFAALMGFLWLGVSPLVAGSVIEMFGLRWQAMLQGFAFFSHQMGSFLGAFGGGWLFDKFGSYDLALQIGVSLGLLAGAVQILFALYRPPVNPIAAQG</sequence>
<dbReference type="InterPro" id="IPR020846">
    <property type="entry name" value="MFS_dom"/>
</dbReference>
<keyword evidence="1 4" id="KW-0812">Transmembrane</keyword>